<name>A0A6A5QY66_AMPQU</name>
<feature type="non-terminal residue" evidence="1">
    <location>
        <position position="112"/>
    </location>
</feature>
<gene>
    <name evidence="1" type="ORF">BDU57DRAFT_561110</name>
</gene>
<accession>A0A6A5QY66</accession>
<sequence length="112" mass="12897">MRSCRATGIKELGHCECFLLLILFRSSPKKAICPETSGRSDRVGHQNSSRHIARELRVCLQYDVDKRLSWTTERITTREEDAAHSLLDFLTFICRCFTVKDKRRLSCFEGGS</sequence>
<organism evidence="1 2">
    <name type="scientific">Ampelomyces quisqualis</name>
    <name type="common">Powdery mildew agent</name>
    <dbReference type="NCBI Taxonomy" id="50730"/>
    <lineage>
        <taxon>Eukaryota</taxon>
        <taxon>Fungi</taxon>
        <taxon>Dikarya</taxon>
        <taxon>Ascomycota</taxon>
        <taxon>Pezizomycotina</taxon>
        <taxon>Dothideomycetes</taxon>
        <taxon>Pleosporomycetidae</taxon>
        <taxon>Pleosporales</taxon>
        <taxon>Pleosporineae</taxon>
        <taxon>Phaeosphaeriaceae</taxon>
        <taxon>Ampelomyces</taxon>
    </lineage>
</organism>
<keyword evidence="2" id="KW-1185">Reference proteome</keyword>
<protein>
    <submittedName>
        <fullName evidence="1">Uncharacterized protein</fullName>
    </submittedName>
</protein>
<dbReference type="EMBL" id="ML979132">
    <property type="protein sequence ID" value="KAF1920229.1"/>
    <property type="molecule type" value="Genomic_DNA"/>
</dbReference>
<reference evidence="1" key="1">
    <citation type="journal article" date="2020" name="Stud. Mycol.">
        <title>101 Dothideomycetes genomes: a test case for predicting lifestyles and emergence of pathogens.</title>
        <authorList>
            <person name="Haridas S."/>
            <person name="Albert R."/>
            <person name="Binder M."/>
            <person name="Bloem J."/>
            <person name="Labutti K."/>
            <person name="Salamov A."/>
            <person name="Andreopoulos B."/>
            <person name="Baker S."/>
            <person name="Barry K."/>
            <person name="Bills G."/>
            <person name="Bluhm B."/>
            <person name="Cannon C."/>
            <person name="Castanera R."/>
            <person name="Culley D."/>
            <person name="Daum C."/>
            <person name="Ezra D."/>
            <person name="Gonzalez J."/>
            <person name="Henrissat B."/>
            <person name="Kuo A."/>
            <person name="Liang C."/>
            <person name="Lipzen A."/>
            <person name="Lutzoni F."/>
            <person name="Magnuson J."/>
            <person name="Mondo S."/>
            <person name="Nolan M."/>
            <person name="Ohm R."/>
            <person name="Pangilinan J."/>
            <person name="Park H.-J."/>
            <person name="Ramirez L."/>
            <person name="Alfaro M."/>
            <person name="Sun H."/>
            <person name="Tritt A."/>
            <person name="Yoshinaga Y."/>
            <person name="Zwiers L.-H."/>
            <person name="Turgeon B."/>
            <person name="Goodwin S."/>
            <person name="Spatafora J."/>
            <person name="Crous P."/>
            <person name="Grigoriev I."/>
        </authorList>
    </citation>
    <scope>NUCLEOTIDE SEQUENCE</scope>
    <source>
        <strain evidence="1">HMLAC05119</strain>
    </source>
</reference>
<evidence type="ECO:0000313" key="2">
    <source>
        <dbReference type="Proteomes" id="UP000800096"/>
    </source>
</evidence>
<dbReference type="AlphaFoldDB" id="A0A6A5QY66"/>
<evidence type="ECO:0000313" key="1">
    <source>
        <dbReference type="EMBL" id="KAF1920229.1"/>
    </source>
</evidence>
<dbReference type="Proteomes" id="UP000800096">
    <property type="component" value="Unassembled WGS sequence"/>
</dbReference>
<proteinExistence type="predicted"/>